<keyword evidence="3" id="KW-1185">Reference proteome</keyword>
<dbReference type="GeneID" id="17084994"/>
<protein>
    <submittedName>
        <fullName evidence="2">Uncharacterized protein</fullName>
    </submittedName>
</protein>
<dbReference type="KEGG" id="gsl:Gasu_63410"/>
<dbReference type="AlphaFoldDB" id="M2WQE3"/>
<dbReference type="Proteomes" id="UP000030680">
    <property type="component" value="Unassembled WGS sequence"/>
</dbReference>
<dbReference type="EMBL" id="KB454656">
    <property type="protein sequence ID" value="EME26005.1"/>
    <property type="molecule type" value="Genomic_DNA"/>
</dbReference>
<evidence type="ECO:0000256" key="1">
    <source>
        <dbReference type="SAM" id="Phobius"/>
    </source>
</evidence>
<gene>
    <name evidence="2" type="ORF">Gasu_63410</name>
</gene>
<feature type="transmembrane region" description="Helical" evidence="1">
    <location>
        <begin position="7"/>
        <end position="29"/>
    </location>
</feature>
<name>M2WQE3_GALSU</name>
<keyword evidence="1" id="KW-0472">Membrane</keyword>
<sequence length="173" mass="19299">MNEKVELWIYFAIIVVLLGVDAYAFYYFFYIVSISASVTTFSVEYSAELQAGLASSDITERQLVRAVLLAACYKFASNYNLPLEYVMNTSPNTAFWMNTFSYDSSYFAMIENVPQTHSSVKDALIIYQAASQKSLSKTDAENYLTSLINLLQNADSSSAASTMSLKYASSIPF</sequence>
<accession>M2WQE3</accession>
<organism evidence="2 3">
    <name type="scientific">Galdieria sulphuraria</name>
    <name type="common">Red alga</name>
    <dbReference type="NCBI Taxonomy" id="130081"/>
    <lineage>
        <taxon>Eukaryota</taxon>
        <taxon>Rhodophyta</taxon>
        <taxon>Bangiophyceae</taxon>
        <taxon>Galdieriales</taxon>
        <taxon>Galdieriaceae</taxon>
        <taxon>Galdieria</taxon>
    </lineage>
</organism>
<dbReference type="Gramene" id="EME26005">
    <property type="protein sequence ID" value="EME26005"/>
    <property type="gene ID" value="Gasu_63410"/>
</dbReference>
<proteinExistence type="predicted"/>
<keyword evidence="1" id="KW-0812">Transmembrane</keyword>
<evidence type="ECO:0000313" key="3">
    <source>
        <dbReference type="Proteomes" id="UP000030680"/>
    </source>
</evidence>
<reference evidence="3" key="1">
    <citation type="journal article" date="2013" name="Science">
        <title>Gene transfer from bacteria and archaea facilitated evolution of an extremophilic eukaryote.</title>
        <authorList>
            <person name="Schonknecht G."/>
            <person name="Chen W.H."/>
            <person name="Ternes C.M."/>
            <person name="Barbier G.G."/>
            <person name="Shrestha R.P."/>
            <person name="Stanke M."/>
            <person name="Brautigam A."/>
            <person name="Baker B.J."/>
            <person name="Banfield J.F."/>
            <person name="Garavito R.M."/>
            <person name="Carr K."/>
            <person name="Wilkerson C."/>
            <person name="Rensing S.A."/>
            <person name="Gagneul D."/>
            <person name="Dickenson N.E."/>
            <person name="Oesterhelt C."/>
            <person name="Lercher M.J."/>
            <person name="Weber A.P."/>
        </authorList>
    </citation>
    <scope>NUCLEOTIDE SEQUENCE [LARGE SCALE GENOMIC DNA]</scope>
    <source>
        <strain evidence="3">074W</strain>
    </source>
</reference>
<dbReference type="RefSeq" id="XP_005702525.1">
    <property type="nucleotide sequence ID" value="XM_005702468.1"/>
</dbReference>
<keyword evidence="1" id="KW-1133">Transmembrane helix</keyword>
<evidence type="ECO:0000313" key="2">
    <source>
        <dbReference type="EMBL" id="EME26005.1"/>
    </source>
</evidence>